<keyword evidence="5 7" id="KW-0067">ATP-binding</keyword>
<dbReference type="Gene3D" id="3.10.110.10">
    <property type="entry name" value="Ubiquitin Conjugating Enzyme"/>
    <property type="match status" value="1"/>
</dbReference>
<dbReference type="CDD" id="cd23804">
    <property type="entry name" value="UBCc_UBE2S"/>
    <property type="match status" value="1"/>
</dbReference>
<dbReference type="RefSeq" id="XP_025360120.1">
    <property type="nucleotide sequence ID" value="XM_025506835.1"/>
</dbReference>
<evidence type="ECO:0000259" key="9">
    <source>
        <dbReference type="PROSITE" id="PS50127"/>
    </source>
</evidence>
<dbReference type="InterPro" id="IPR000608">
    <property type="entry name" value="UBC"/>
</dbReference>
<protein>
    <recommendedName>
        <fullName evidence="1">E2 ubiquitin-conjugating enzyme</fullName>
        <ecNumber evidence="1">2.3.2.23</ecNumber>
    </recommendedName>
</protein>
<dbReference type="STRING" id="1569628.A0A316UL35"/>
<organism evidence="10 11">
    <name type="scientific">Jaminaea rosea</name>
    <dbReference type="NCBI Taxonomy" id="1569628"/>
    <lineage>
        <taxon>Eukaryota</taxon>
        <taxon>Fungi</taxon>
        <taxon>Dikarya</taxon>
        <taxon>Basidiomycota</taxon>
        <taxon>Ustilaginomycotina</taxon>
        <taxon>Exobasidiomycetes</taxon>
        <taxon>Microstromatales</taxon>
        <taxon>Microstromatales incertae sedis</taxon>
        <taxon>Jaminaea</taxon>
    </lineage>
</organism>
<keyword evidence="4 7" id="KW-0833">Ubl conjugation pathway</keyword>
<dbReference type="InterPro" id="IPR016135">
    <property type="entry name" value="UBQ-conjugating_enzyme/RWD"/>
</dbReference>
<evidence type="ECO:0000256" key="2">
    <source>
        <dbReference type="ARBA" id="ARBA00022679"/>
    </source>
</evidence>
<dbReference type="EC" id="2.3.2.23" evidence="1"/>
<dbReference type="Proteomes" id="UP000245884">
    <property type="component" value="Unassembled WGS sequence"/>
</dbReference>
<dbReference type="GeneID" id="37028658"/>
<keyword evidence="2" id="KW-0808">Transferase</keyword>
<evidence type="ECO:0000256" key="1">
    <source>
        <dbReference type="ARBA" id="ARBA00012486"/>
    </source>
</evidence>
<dbReference type="PANTHER" id="PTHR24067">
    <property type="entry name" value="UBIQUITIN-CONJUGATING ENZYME E2"/>
    <property type="match status" value="1"/>
</dbReference>
<dbReference type="SMART" id="SM00212">
    <property type="entry name" value="UBCc"/>
    <property type="match status" value="1"/>
</dbReference>
<dbReference type="Pfam" id="PF00179">
    <property type="entry name" value="UQ_con"/>
    <property type="match status" value="1"/>
</dbReference>
<dbReference type="SUPFAM" id="SSF54495">
    <property type="entry name" value="UBC-like"/>
    <property type="match status" value="1"/>
</dbReference>
<dbReference type="PROSITE" id="PS00183">
    <property type="entry name" value="UBC_1"/>
    <property type="match status" value="1"/>
</dbReference>
<evidence type="ECO:0000256" key="6">
    <source>
        <dbReference type="PROSITE-ProRule" id="PRU10133"/>
    </source>
</evidence>
<dbReference type="GO" id="GO:0005524">
    <property type="term" value="F:ATP binding"/>
    <property type="evidence" value="ECO:0007669"/>
    <property type="project" value="UniProtKB-UniRule"/>
</dbReference>
<gene>
    <name evidence="10" type="ORF">BDZ90DRAFT_233956</name>
</gene>
<keyword evidence="3 7" id="KW-0547">Nucleotide-binding</keyword>
<dbReference type="EMBL" id="KZ819675">
    <property type="protein sequence ID" value="PWN25508.1"/>
    <property type="molecule type" value="Genomic_DNA"/>
</dbReference>
<evidence type="ECO:0000313" key="11">
    <source>
        <dbReference type="Proteomes" id="UP000245884"/>
    </source>
</evidence>
<feature type="region of interest" description="Disordered" evidence="8">
    <location>
        <begin position="187"/>
        <end position="219"/>
    </location>
</feature>
<comment type="similarity">
    <text evidence="7">Belongs to the ubiquitin-conjugating enzyme family.</text>
</comment>
<dbReference type="FunFam" id="3.10.110.10:FF:000031">
    <property type="entry name" value="Ubiquitin-conjugating enzyme E2 22"/>
    <property type="match status" value="1"/>
</dbReference>
<evidence type="ECO:0000256" key="5">
    <source>
        <dbReference type="ARBA" id="ARBA00022840"/>
    </source>
</evidence>
<dbReference type="AlphaFoldDB" id="A0A316UL35"/>
<evidence type="ECO:0000256" key="7">
    <source>
        <dbReference type="RuleBase" id="RU362109"/>
    </source>
</evidence>
<reference evidence="10 11" key="1">
    <citation type="journal article" date="2018" name="Mol. Biol. Evol.">
        <title>Broad Genomic Sampling Reveals a Smut Pathogenic Ancestry of the Fungal Clade Ustilaginomycotina.</title>
        <authorList>
            <person name="Kijpornyongpan T."/>
            <person name="Mondo S.J."/>
            <person name="Barry K."/>
            <person name="Sandor L."/>
            <person name="Lee J."/>
            <person name="Lipzen A."/>
            <person name="Pangilinan J."/>
            <person name="LaButti K."/>
            <person name="Hainaut M."/>
            <person name="Henrissat B."/>
            <person name="Grigoriev I.V."/>
            <person name="Spatafora J.W."/>
            <person name="Aime M.C."/>
        </authorList>
    </citation>
    <scope>NUCLEOTIDE SEQUENCE [LARGE SCALE GENOMIC DNA]</scope>
    <source>
        <strain evidence="10 11">MCA 5214</strain>
    </source>
</reference>
<dbReference type="InterPro" id="IPR050113">
    <property type="entry name" value="Ub_conjugating_enzyme"/>
</dbReference>
<keyword evidence="11" id="KW-1185">Reference proteome</keyword>
<sequence length="219" mass="23353">MSLPPQTTRRLVKEIRQIQSNPPDCVRIEVDEADILAIKGWVQGPPGTPFEGGFFLVTFAFTSEFPAVPPQCRMPTKIFHPNVSSSGEICVSTLKKDWQPHYGIAHILTTVKCLLISPNPDSALNPEAGRLLQEAYDDYASTATLWTSVHAANPRIAELFASEEPSAPASASGVEVAAAVLPLGQSSLNTAAPPPSAPVSKTTAVKKSATGVKRGVKRL</sequence>
<dbReference type="PROSITE" id="PS50127">
    <property type="entry name" value="UBC_2"/>
    <property type="match status" value="1"/>
</dbReference>
<feature type="active site" description="Glycyl thioester intermediate" evidence="6">
    <location>
        <position position="90"/>
    </location>
</feature>
<proteinExistence type="inferred from homology"/>
<dbReference type="InterPro" id="IPR023313">
    <property type="entry name" value="UBQ-conjugating_AS"/>
</dbReference>
<accession>A0A316UL35</accession>
<evidence type="ECO:0000256" key="4">
    <source>
        <dbReference type="ARBA" id="ARBA00022786"/>
    </source>
</evidence>
<evidence type="ECO:0000256" key="3">
    <source>
        <dbReference type="ARBA" id="ARBA00022741"/>
    </source>
</evidence>
<name>A0A316UL35_9BASI</name>
<dbReference type="GO" id="GO:0061631">
    <property type="term" value="F:ubiquitin conjugating enzyme activity"/>
    <property type="evidence" value="ECO:0007669"/>
    <property type="project" value="UniProtKB-EC"/>
</dbReference>
<evidence type="ECO:0000256" key="8">
    <source>
        <dbReference type="SAM" id="MobiDB-lite"/>
    </source>
</evidence>
<dbReference type="OrthoDB" id="10069349at2759"/>
<evidence type="ECO:0000313" key="10">
    <source>
        <dbReference type="EMBL" id="PWN25508.1"/>
    </source>
</evidence>
<feature type="domain" description="UBC core" evidence="9">
    <location>
        <begin position="6"/>
        <end position="152"/>
    </location>
</feature>